<evidence type="ECO:0000313" key="1">
    <source>
        <dbReference type="EMBL" id="ELR17559.1"/>
    </source>
</evidence>
<keyword evidence="1" id="KW-0969">Cilium</keyword>
<dbReference type="PANTHER" id="PTHR38666">
    <property type="match status" value="1"/>
</dbReference>
<dbReference type="KEGG" id="acan:ACA1_063230"/>
<organism evidence="1 2">
    <name type="scientific">Acanthamoeba castellanii (strain ATCC 30010 / Neff)</name>
    <dbReference type="NCBI Taxonomy" id="1257118"/>
    <lineage>
        <taxon>Eukaryota</taxon>
        <taxon>Amoebozoa</taxon>
        <taxon>Discosea</taxon>
        <taxon>Longamoebia</taxon>
        <taxon>Centramoebida</taxon>
        <taxon>Acanthamoebidae</taxon>
        <taxon>Acanthamoeba</taxon>
    </lineage>
</organism>
<dbReference type="InterPro" id="IPR021610">
    <property type="entry name" value="DUF3228"/>
</dbReference>
<proteinExistence type="predicted"/>
<dbReference type="Proteomes" id="UP000011083">
    <property type="component" value="Unassembled WGS sequence"/>
</dbReference>
<dbReference type="Pfam" id="PF11539">
    <property type="entry name" value="DUF3228"/>
    <property type="match status" value="1"/>
</dbReference>
<evidence type="ECO:0000313" key="2">
    <source>
        <dbReference type="Proteomes" id="UP000011083"/>
    </source>
</evidence>
<dbReference type="PANTHER" id="PTHR38666:SF2">
    <property type="entry name" value="FLAGELLAR ASSOCIATED PROTEIN"/>
    <property type="match status" value="1"/>
</dbReference>
<dbReference type="GeneID" id="14917902"/>
<keyword evidence="2" id="KW-1185">Reference proteome</keyword>
<gene>
    <name evidence="1" type="ORF">ACA1_063230</name>
</gene>
<dbReference type="RefSeq" id="XP_004339572.1">
    <property type="nucleotide sequence ID" value="XM_004339524.1"/>
</dbReference>
<reference evidence="1 2" key="1">
    <citation type="journal article" date="2013" name="Genome Biol.">
        <title>Genome of Acanthamoeba castellanii highlights extensive lateral gene transfer and early evolution of tyrosine kinase signaling.</title>
        <authorList>
            <person name="Clarke M."/>
            <person name="Lohan A.J."/>
            <person name="Liu B."/>
            <person name="Lagkouvardos I."/>
            <person name="Roy S."/>
            <person name="Zafar N."/>
            <person name="Bertelli C."/>
            <person name="Schilde C."/>
            <person name="Kianianmomeni A."/>
            <person name="Burglin T.R."/>
            <person name="Frech C."/>
            <person name="Turcotte B."/>
            <person name="Kopec K.O."/>
            <person name="Synnott J.M."/>
            <person name="Choo C."/>
            <person name="Paponov I."/>
            <person name="Finkler A."/>
            <person name="Soon Heng Tan C."/>
            <person name="Hutchins A.P."/>
            <person name="Weinmeier T."/>
            <person name="Rattei T."/>
            <person name="Chu J.S."/>
            <person name="Gimenez G."/>
            <person name="Irimia M."/>
            <person name="Rigden D.J."/>
            <person name="Fitzpatrick D.A."/>
            <person name="Lorenzo-Morales J."/>
            <person name="Bateman A."/>
            <person name="Chiu C.H."/>
            <person name="Tang P."/>
            <person name="Hegemann P."/>
            <person name="Fromm H."/>
            <person name="Raoult D."/>
            <person name="Greub G."/>
            <person name="Miranda-Saavedra D."/>
            <person name="Chen N."/>
            <person name="Nash P."/>
            <person name="Ginger M.L."/>
            <person name="Horn M."/>
            <person name="Schaap P."/>
            <person name="Caler L."/>
            <person name="Loftus B."/>
        </authorList>
    </citation>
    <scope>NUCLEOTIDE SEQUENCE [LARGE SCALE GENOMIC DNA]</scope>
    <source>
        <strain evidence="1 2">Neff</strain>
    </source>
</reference>
<keyword evidence="1" id="KW-0966">Cell projection</keyword>
<name>L8GWG8_ACACF</name>
<accession>L8GWG8</accession>
<dbReference type="AlphaFoldDB" id="L8GWG8"/>
<keyword evidence="1" id="KW-0282">Flagellum</keyword>
<protein>
    <submittedName>
        <fullName evidence="1">Flagellar associated protein</fullName>
    </submittedName>
</protein>
<dbReference type="STRING" id="1257118.L8GWG8"/>
<dbReference type="OMA" id="VHRNWTS"/>
<dbReference type="Gene3D" id="3.30.2310.50">
    <property type="entry name" value="Protein of unknown function (DUF3228), domain 1"/>
    <property type="match status" value="2"/>
</dbReference>
<dbReference type="VEuPathDB" id="AmoebaDB:ACA1_063230"/>
<dbReference type="OrthoDB" id="415460at2759"/>
<dbReference type="EMBL" id="KB007974">
    <property type="protein sequence ID" value="ELR17559.1"/>
    <property type="molecule type" value="Genomic_DNA"/>
</dbReference>
<sequence length="200" mass="22376">MRRAVRLNAFAFRQFDDPAFSGTKLMGFDKQAFEDHINQLFNMGSATLVDGYAPFCKHLFVPNFTGAKVGAVTITDSNKHLLRSGYVARRASELPVLTRWFEAKDVEVPTAKYLDIILYSRAQIEEEDAALPSDQKEAAKDYEWGIVSVKAQDEDYETPMTPITAMRNSLGREEGGSGAPLDREAYLKAVAYWDTHAAVQ</sequence>